<feature type="region of interest" description="Disordered" evidence="1">
    <location>
        <begin position="560"/>
        <end position="612"/>
    </location>
</feature>
<evidence type="ECO:0000313" key="2">
    <source>
        <dbReference type="EMBL" id="KAJ8893957.1"/>
    </source>
</evidence>
<reference evidence="2 3" key="1">
    <citation type="submission" date="2023-02" db="EMBL/GenBank/DDBJ databases">
        <title>LHISI_Scaffold_Assembly.</title>
        <authorList>
            <person name="Stuart O.P."/>
            <person name="Cleave R."/>
            <person name="Magrath M.J.L."/>
            <person name="Mikheyev A.S."/>
        </authorList>
    </citation>
    <scope>NUCLEOTIDE SEQUENCE [LARGE SCALE GENOMIC DNA]</scope>
    <source>
        <strain evidence="2">Daus_M_001</strain>
        <tissue evidence="2">Leg muscle</tissue>
    </source>
</reference>
<feature type="region of interest" description="Disordered" evidence="1">
    <location>
        <begin position="444"/>
        <end position="472"/>
    </location>
</feature>
<evidence type="ECO:0008006" key="4">
    <source>
        <dbReference type="Google" id="ProtNLM"/>
    </source>
</evidence>
<feature type="compositionally biased region" description="Basic residues" evidence="1">
    <location>
        <begin position="585"/>
        <end position="597"/>
    </location>
</feature>
<organism evidence="2 3">
    <name type="scientific">Dryococelus australis</name>
    <dbReference type="NCBI Taxonomy" id="614101"/>
    <lineage>
        <taxon>Eukaryota</taxon>
        <taxon>Metazoa</taxon>
        <taxon>Ecdysozoa</taxon>
        <taxon>Arthropoda</taxon>
        <taxon>Hexapoda</taxon>
        <taxon>Insecta</taxon>
        <taxon>Pterygota</taxon>
        <taxon>Neoptera</taxon>
        <taxon>Polyneoptera</taxon>
        <taxon>Phasmatodea</taxon>
        <taxon>Verophasmatodea</taxon>
        <taxon>Anareolatae</taxon>
        <taxon>Phasmatidae</taxon>
        <taxon>Eurycanthinae</taxon>
        <taxon>Dryococelus</taxon>
    </lineage>
</organism>
<feature type="compositionally biased region" description="Basic and acidic residues" evidence="1">
    <location>
        <begin position="120"/>
        <end position="144"/>
    </location>
</feature>
<feature type="compositionally biased region" description="Basic and acidic residues" evidence="1">
    <location>
        <begin position="162"/>
        <end position="174"/>
    </location>
</feature>
<dbReference type="Proteomes" id="UP001159363">
    <property type="component" value="Chromosome 2"/>
</dbReference>
<dbReference type="EMBL" id="JARBHB010000002">
    <property type="protein sequence ID" value="KAJ8893957.1"/>
    <property type="molecule type" value="Genomic_DNA"/>
</dbReference>
<keyword evidence="3" id="KW-1185">Reference proteome</keyword>
<proteinExistence type="predicted"/>
<name>A0ABQ9IBA9_9NEOP</name>
<feature type="compositionally biased region" description="Polar residues" evidence="1">
    <location>
        <begin position="602"/>
        <end position="612"/>
    </location>
</feature>
<feature type="region of interest" description="Disordered" evidence="1">
    <location>
        <begin position="162"/>
        <end position="222"/>
    </location>
</feature>
<evidence type="ECO:0000313" key="3">
    <source>
        <dbReference type="Proteomes" id="UP001159363"/>
    </source>
</evidence>
<feature type="compositionally biased region" description="Acidic residues" evidence="1">
    <location>
        <begin position="453"/>
        <end position="463"/>
    </location>
</feature>
<comment type="caution">
    <text evidence="2">The sequence shown here is derived from an EMBL/GenBank/DDBJ whole genome shotgun (WGS) entry which is preliminary data.</text>
</comment>
<protein>
    <recommendedName>
        <fullName evidence="4">DDE-1 domain-containing protein</fullName>
    </recommendedName>
</protein>
<feature type="compositionally biased region" description="Basic and acidic residues" evidence="1">
    <location>
        <begin position="191"/>
        <end position="213"/>
    </location>
</feature>
<feature type="region of interest" description="Disordered" evidence="1">
    <location>
        <begin position="73"/>
        <end position="144"/>
    </location>
</feature>
<sequence length="612" mass="70412">MTTAWEDKGLGLYFPRAERPSLNDDNFVVASRQRRLVPSRVNNLLDLTFTAPKTLFHMATRRQVHGHVLYLGRGSSSVSRSPRRKRNASSSPTASKRKYPNGYTEHARENERSGSPARNNRRDDRTSSSRHDRTRDHSSVRRTGELEKSVEYIWDKPADMKLPKSRNRASEARSTRAYSEARSNRAYSEARSVRGEDPDRWPHDKYLENDCKGRGGPQHYRYRRQPEDDFMDQRRQERERIGLMGVAQLWSSSPPQFLVKCAREQKQRPILLILDGHTTHLDMNTAQFAWRNDITICPYHGCPAASRQDLFPVFEEFLGSGACLMTGTNILCQDSTWTNTRDTLNLNTSLIIQAEMFQQLKTWIYLWMFQVHHSTCQVFWHPVSLKGMMHLMIHHQLSQSQQELQLKLKRSTVPVKQRRKIDPGTKVITSEEYTNLQKEKAKVKGKVKKQIEENEEETNEDESPAPLDDSSLEDVDLLETQSDNYKDLDRPEDLKPDEEIEVMGLKSDGDKKSFIPKEEDVFVPNNDVGKLPVPRMCVTNWWAPQASVFMLPRTNTSGPTLKAVKQPQTINPPPPNFLVGTLHSGRSRSSGRRHTHAHPSDRNNVNLNSSLH</sequence>
<evidence type="ECO:0000256" key="1">
    <source>
        <dbReference type="SAM" id="MobiDB-lite"/>
    </source>
</evidence>
<gene>
    <name evidence="2" type="ORF">PR048_006558</name>
</gene>
<accession>A0ABQ9IBA9</accession>